<dbReference type="InterPro" id="IPR050109">
    <property type="entry name" value="HTH-type_TetR-like_transc_reg"/>
</dbReference>
<evidence type="ECO:0000259" key="5">
    <source>
        <dbReference type="PROSITE" id="PS50977"/>
    </source>
</evidence>
<dbReference type="EMBL" id="JABMCG010000078">
    <property type="protein sequence ID" value="NUU27195.1"/>
    <property type="molecule type" value="Genomic_DNA"/>
</dbReference>
<dbReference type="PROSITE" id="PS50977">
    <property type="entry name" value="HTH_TETR_2"/>
    <property type="match status" value="1"/>
</dbReference>
<dbReference type="PANTHER" id="PTHR30055">
    <property type="entry name" value="HTH-TYPE TRANSCRIPTIONAL REGULATOR RUTR"/>
    <property type="match status" value="1"/>
</dbReference>
<reference evidence="6 7" key="1">
    <citation type="submission" date="2020-05" db="EMBL/GenBank/DDBJ databases">
        <title>Genome Sequencing of Type Strains.</title>
        <authorList>
            <person name="Lemaire J.F."/>
            <person name="Inderbitzin P."/>
            <person name="Gregorio O.A."/>
            <person name="Collins S.B."/>
            <person name="Wespe N."/>
            <person name="Knight-Connoni V."/>
        </authorList>
    </citation>
    <scope>NUCLEOTIDE SEQUENCE [LARGE SCALE GENOMIC DNA]</scope>
    <source>
        <strain evidence="6 7">DSM 20512</strain>
    </source>
</reference>
<feature type="domain" description="HTH tetR-type" evidence="5">
    <location>
        <begin position="34"/>
        <end position="94"/>
    </location>
</feature>
<keyword evidence="3" id="KW-0804">Transcription</keyword>
<evidence type="ECO:0000256" key="3">
    <source>
        <dbReference type="ARBA" id="ARBA00023163"/>
    </source>
</evidence>
<evidence type="ECO:0000256" key="2">
    <source>
        <dbReference type="ARBA" id="ARBA00023125"/>
    </source>
</evidence>
<evidence type="ECO:0000313" key="7">
    <source>
        <dbReference type="Proteomes" id="UP000539146"/>
    </source>
</evidence>
<dbReference type="InterPro" id="IPR001647">
    <property type="entry name" value="HTH_TetR"/>
</dbReference>
<dbReference type="Gene3D" id="1.10.357.10">
    <property type="entry name" value="Tetracycline Repressor, domain 2"/>
    <property type="match status" value="1"/>
</dbReference>
<dbReference type="Pfam" id="PF00440">
    <property type="entry name" value="TetR_N"/>
    <property type="match status" value="1"/>
</dbReference>
<dbReference type="AlphaFoldDB" id="A0A850DRR3"/>
<proteinExistence type="predicted"/>
<dbReference type="Gene3D" id="1.10.10.60">
    <property type="entry name" value="Homeodomain-like"/>
    <property type="match status" value="1"/>
</dbReference>
<dbReference type="GO" id="GO:0000976">
    <property type="term" value="F:transcription cis-regulatory region binding"/>
    <property type="evidence" value="ECO:0007669"/>
    <property type="project" value="TreeGrafter"/>
</dbReference>
<name>A0A850DRR3_9MICO</name>
<dbReference type="Proteomes" id="UP000539146">
    <property type="component" value="Unassembled WGS sequence"/>
</dbReference>
<dbReference type="GO" id="GO:0003700">
    <property type="term" value="F:DNA-binding transcription factor activity"/>
    <property type="evidence" value="ECO:0007669"/>
    <property type="project" value="TreeGrafter"/>
</dbReference>
<accession>A0A850DRR3</accession>
<keyword evidence="1" id="KW-0805">Transcription regulation</keyword>
<evidence type="ECO:0000256" key="1">
    <source>
        <dbReference type="ARBA" id="ARBA00023015"/>
    </source>
</evidence>
<evidence type="ECO:0000256" key="4">
    <source>
        <dbReference type="PROSITE-ProRule" id="PRU00335"/>
    </source>
</evidence>
<feature type="DNA-binding region" description="H-T-H motif" evidence="4">
    <location>
        <begin position="57"/>
        <end position="76"/>
    </location>
</feature>
<keyword evidence="2 4" id="KW-0238">DNA-binding</keyword>
<evidence type="ECO:0000313" key="6">
    <source>
        <dbReference type="EMBL" id="NUU27195.1"/>
    </source>
</evidence>
<comment type="caution">
    <text evidence="6">The sequence shown here is derived from an EMBL/GenBank/DDBJ whole genome shotgun (WGS) entry which is preliminary data.</text>
</comment>
<dbReference type="PANTHER" id="PTHR30055:SF234">
    <property type="entry name" value="HTH-TYPE TRANSCRIPTIONAL REGULATOR BETI"/>
    <property type="match status" value="1"/>
</dbReference>
<sequence length="231" mass="25484">MSIQSSSIAEMSHRSAALAAMHAELRAFEWSRLTDGQRHILEAFLRIASEEGFASVSMRAIGKRLSVSAPALYAHFPGGRDEIITQSMRYHYSRWAQAVAAALDEIEGAEEFFATFIRTHVLEQLQRVDNDMFDLLIAVDRLAQTLPPAARTEADRLVMRHRALLVGAALDLGYSQNVDRAAAMATSMLDGVRSWSGWDGDPEKLEDIAAVALTATSSIFEAMCVRPLNKC</sequence>
<organism evidence="6 7">
    <name type="scientific">Curtobacterium citreum</name>
    <dbReference type="NCBI Taxonomy" id="2036"/>
    <lineage>
        <taxon>Bacteria</taxon>
        <taxon>Bacillati</taxon>
        <taxon>Actinomycetota</taxon>
        <taxon>Actinomycetes</taxon>
        <taxon>Micrococcales</taxon>
        <taxon>Microbacteriaceae</taxon>
        <taxon>Curtobacterium</taxon>
    </lineage>
</organism>
<dbReference type="InterPro" id="IPR009057">
    <property type="entry name" value="Homeodomain-like_sf"/>
</dbReference>
<dbReference type="SUPFAM" id="SSF46689">
    <property type="entry name" value="Homeodomain-like"/>
    <property type="match status" value="1"/>
</dbReference>
<protein>
    <submittedName>
        <fullName evidence="6">TetR/AcrR family transcriptional regulator</fullName>
    </submittedName>
</protein>
<dbReference type="RefSeq" id="WP_175325258.1">
    <property type="nucleotide sequence ID" value="NZ_BAAAWP010000001.1"/>
</dbReference>
<gene>
    <name evidence="6" type="ORF">HP467_03565</name>
</gene>